<keyword evidence="2" id="KW-1185">Reference proteome</keyword>
<gene>
    <name evidence="1" type="ORF">PAPOLLO_LOCUS13133</name>
</gene>
<dbReference type="EMBL" id="CAJQZP010000929">
    <property type="protein sequence ID" value="CAG4997031.1"/>
    <property type="molecule type" value="Genomic_DNA"/>
</dbReference>
<dbReference type="OrthoDB" id="8191755at2759"/>
<organism evidence="1 2">
    <name type="scientific">Parnassius apollo</name>
    <name type="common">Apollo butterfly</name>
    <name type="synonym">Papilio apollo</name>
    <dbReference type="NCBI Taxonomy" id="110799"/>
    <lineage>
        <taxon>Eukaryota</taxon>
        <taxon>Metazoa</taxon>
        <taxon>Ecdysozoa</taxon>
        <taxon>Arthropoda</taxon>
        <taxon>Hexapoda</taxon>
        <taxon>Insecta</taxon>
        <taxon>Pterygota</taxon>
        <taxon>Neoptera</taxon>
        <taxon>Endopterygota</taxon>
        <taxon>Lepidoptera</taxon>
        <taxon>Glossata</taxon>
        <taxon>Ditrysia</taxon>
        <taxon>Papilionoidea</taxon>
        <taxon>Papilionidae</taxon>
        <taxon>Parnassiinae</taxon>
        <taxon>Parnassini</taxon>
        <taxon>Parnassius</taxon>
        <taxon>Parnassius</taxon>
    </lineage>
</organism>
<protein>
    <submittedName>
        <fullName evidence="1">(apollo) hypothetical protein</fullName>
    </submittedName>
</protein>
<sequence length="69" mass="7848">MPKVLVRITEKTSWSTNSLERAVQLIDQKEQSKGSSKQVSAIQEFIKLPEKEASILIQDKSERSSIVQF</sequence>
<name>A0A8S3X200_PARAO</name>
<reference evidence="1" key="1">
    <citation type="submission" date="2021-04" db="EMBL/GenBank/DDBJ databases">
        <authorList>
            <person name="Tunstrom K."/>
        </authorList>
    </citation>
    <scope>NUCLEOTIDE SEQUENCE</scope>
</reference>
<accession>A0A8S3X200</accession>
<dbReference type="AlphaFoldDB" id="A0A8S3X200"/>
<proteinExistence type="predicted"/>
<evidence type="ECO:0000313" key="1">
    <source>
        <dbReference type="EMBL" id="CAG4997031.1"/>
    </source>
</evidence>
<comment type="caution">
    <text evidence="1">The sequence shown here is derived from an EMBL/GenBank/DDBJ whole genome shotgun (WGS) entry which is preliminary data.</text>
</comment>
<dbReference type="Proteomes" id="UP000691718">
    <property type="component" value="Unassembled WGS sequence"/>
</dbReference>
<evidence type="ECO:0000313" key="2">
    <source>
        <dbReference type="Proteomes" id="UP000691718"/>
    </source>
</evidence>